<evidence type="ECO:0000313" key="2">
    <source>
        <dbReference type="EMBL" id="MPN07018.1"/>
    </source>
</evidence>
<keyword evidence="1" id="KW-1133">Transmembrane helix</keyword>
<proteinExistence type="predicted"/>
<feature type="transmembrane region" description="Helical" evidence="1">
    <location>
        <begin position="12"/>
        <end position="32"/>
    </location>
</feature>
<accession>A0A645EY95</accession>
<keyword evidence="1" id="KW-0812">Transmembrane</keyword>
<comment type="caution">
    <text evidence="2">The sequence shown here is derived from an EMBL/GenBank/DDBJ whole genome shotgun (WGS) entry which is preliminary data.</text>
</comment>
<organism evidence="2">
    <name type="scientific">bioreactor metagenome</name>
    <dbReference type="NCBI Taxonomy" id="1076179"/>
    <lineage>
        <taxon>unclassified sequences</taxon>
        <taxon>metagenomes</taxon>
        <taxon>ecological metagenomes</taxon>
    </lineage>
</organism>
<gene>
    <name evidence="2" type="ORF">SDC9_154277</name>
</gene>
<name>A0A645EY95_9ZZZZ</name>
<protein>
    <submittedName>
        <fullName evidence="2">Uncharacterized protein</fullName>
    </submittedName>
</protein>
<reference evidence="2" key="1">
    <citation type="submission" date="2019-08" db="EMBL/GenBank/DDBJ databases">
        <authorList>
            <person name="Kucharzyk K."/>
            <person name="Murdoch R.W."/>
            <person name="Higgins S."/>
            <person name="Loffler F."/>
        </authorList>
    </citation>
    <scope>NUCLEOTIDE SEQUENCE</scope>
</reference>
<evidence type="ECO:0000256" key="1">
    <source>
        <dbReference type="SAM" id="Phobius"/>
    </source>
</evidence>
<sequence>MDKSHPDDSSLITSCSGLLPASVIIFIVASILNSDNNDSMTELYLSRNLALPQRAKTLTLALRQ</sequence>
<dbReference type="AlphaFoldDB" id="A0A645EY95"/>
<dbReference type="EMBL" id="VSSQ01052973">
    <property type="protein sequence ID" value="MPN07018.1"/>
    <property type="molecule type" value="Genomic_DNA"/>
</dbReference>
<keyword evidence="1" id="KW-0472">Membrane</keyword>